<evidence type="ECO:0000313" key="2">
    <source>
        <dbReference type="EMBL" id="JAH45455.1"/>
    </source>
</evidence>
<name>A0A0E9SXS7_ANGAN</name>
<keyword evidence="1" id="KW-0472">Membrane</keyword>
<accession>A0A0E9SXS7</accession>
<dbReference type="EMBL" id="GBXM01063122">
    <property type="protein sequence ID" value="JAH45455.1"/>
    <property type="molecule type" value="Transcribed_RNA"/>
</dbReference>
<evidence type="ECO:0000256" key="1">
    <source>
        <dbReference type="SAM" id="Phobius"/>
    </source>
</evidence>
<organism evidence="2">
    <name type="scientific">Anguilla anguilla</name>
    <name type="common">European freshwater eel</name>
    <name type="synonym">Muraena anguilla</name>
    <dbReference type="NCBI Taxonomy" id="7936"/>
    <lineage>
        <taxon>Eukaryota</taxon>
        <taxon>Metazoa</taxon>
        <taxon>Chordata</taxon>
        <taxon>Craniata</taxon>
        <taxon>Vertebrata</taxon>
        <taxon>Euteleostomi</taxon>
        <taxon>Actinopterygii</taxon>
        <taxon>Neopterygii</taxon>
        <taxon>Teleostei</taxon>
        <taxon>Anguilliformes</taxon>
        <taxon>Anguillidae</taxon>
        <taxon>Anguilla</taxon>
    </lineage>
</organism>
<reference evidence="2" key="1">
    <citation type="submission" date="2014-11" db="EMBL/GenBank/DDBJ databases">
        <authorList>
            <person name="Amaro Gonzalez C."/>
        </authorList>
    </citation>
    <scope>NUCLEOTIDE SEQUENCE</scope>
</reference>
<keyword evidence="1" id="KW-0812">Transmembrane</keyword>
<dbReference type="AlphaFoldDB" id="A0A0E9SXS7"/>
<sequence length="41" mass="4538">MPVCGQCPLSLGYLVIVNVIVNNIYFYLNRVGRLSGSNCFT</sequence>
<feature type="transmembrane region" description="Helical" evidence="1">
    <location>
        <begin position="12"/>
        <end position="28"/>
    </location>
</feature>
<keyword evidence="1" id="KW-1133">Transmembrane helix</keyword>
<reference evidence="2" key="2">
    <citation type="journal article" date="2015" name="Fish Shellfish Immunol.">
        <title>Early steps in the European eel (Anguilla anguilla)-Vibrio vulnificus interaction in the gills: Role of the RtxA13 toxin.</title>
        <authorList>
            <person name="Callol A."/>
            <person name="Pajuelo D."/>
            <person name="Ebbesson L."/>
            <person name="Teles M."/>
            <person name="MacKenzie S."/>
            <person name="Amaro C."/>
        </authorList>
    </citation>
    <scope>NUCLEOTIDE SEQUENCE</scope>
</reference>
<protein>
    <submittedName>
        <fullName evidence="2">Uncharacterized protein</fullName>
    </submittedName>
</protein>
<proteinExistence type="predicted"/>